<dbReference type="Gene3D" id="3.90.180.10">
    <property type="entry name" value="Medium-chain alcohol dehydrogenases, catalytic domain"/>
    <property type="match status" value="1"/>
</dbReference>
<dbReference type="InterPro" id="IPR013149">
    <property type="entry name" value="ADH-like_C"/>
</dbReference>
<name>A0A8T7M5V1_9CHLR</name>
<proteinExistence type="predicted"/>
<dbReference type="Proteomes" id="UP001431572">
    <property type="component" value="Chromosome 2"/>
</dbReference>
<keyword evidence="1" id="KW-0560">Oxidoreductase</keyword>
<dbReference type="InterPro" id="IPR011032">
    <property type="entry name" value="GroES-like_sf"/>
</dbReference>
<dbReference type="InterPro" id="IPR045010">
    <property type="entry name" value="MDR_fam"/>
</dbReference>
<dbReference type="AlphaFoldDB" id="A0A8T7M5V1"/>
<gene>
    <name evidence="3" type="ORF">HXX08_16005</name>
    <name evidence="4" type="ORF">OZ401_002881</name>
</gene>
<evidence type="ECO:0000313" key="6">
    <source>
        <dbReference type="Proteomes" id="UP001431572"/>
    </source>
</evidence>
<evidence type="ECO:0000313" key="4">
    <source>
        <dbReference type="EMBL" id="WJW69275.1"/>
    </source>
</evidence>
<dbReference type="InterPro" id="IPR041694">
    <property type="entry name" value="ADH_N_2"/>
</dbReference>
<protein>
    <submittedName>
        <fullName evidence="3">NADP-dependent oxidoreductase</fullName>
    </submittedName>
</protein>
<dbReference type="FunFam" id="3.40.50.720:FF:000121">
    <property type="entry name" value="Prostaglandin reductase 2"/>
    <property type="match status" value="1"/>
</dbReference>
<evidence type="ECO:0000313" key="3">
    <source>
        <dbReference type="EMBL" id="NWJ47362.1"/>
    </source>
</evidence>
<dbReference type="CDD" id="cd05288">
    <property type="entry name" value="PGDH"/>
    <property type="match status" value="1"/>
</dbReference>
<sequence length="334" mass="36191">MEQIKNKQIVLASRPIGWVEESNFRLVETILDAPDEGEVLVRNSYLSLDPYMRMRMDAVKSYAPYVELGQVMVGGTVGEVLESNYAGLKPGDLVTGSLSWQLYGVTKGKNLRKVETTKVPLSAYLGIVGMPGVTAWYGLNEIGQPKASETVVVSAASGAVGSVVGQLAKLKGCRVVGIAGGKAKCDYVTETLGFDACIDYKSPDFRQAFKAAIPDGVDVYFDNVGGEILDLVLASLNPFSRIALCGVISQYNQSEPHGIRNVRSLLVNRARLQGFIISDHLEKWAEILPQLEKLVAEGQLKYRESVAEGLENAPAAFIGMLKGENFGKQVVKLT</sequence>
<accession>A0A8T7M5V1</accession>
<dbReference type="EMBL" id="CP128400">
    <property type="protein sequence ID" value="WJW69275.1"/>
    <property type="molecule type" value="Genomic_DNA"/>
</dbReference>
<dbReference type="Pfam" id="PF00107">
    <property type="entry name" value="ADH_zinc_N"/>
    <property type="match status" value="1"/>
</dbReference>
<evidence type="ECO:0000256" key="1">
    <source>
        <dbReference type="ARBA" id="ARBA00023002"/>
    </source>
</evidence>
<dbReference type="SUPFAM" id="SSF50129">
    <property type="entry name" value="GroES-like"/>
    <property type="match status" value="2"/>
</dbReference>
<dbReference type="EMBL" id="JACATZ010000003">
    <property type="protein sequence ID" value="NWJ47362.1"/>
    <property type="molecule type" value="Genomic_DNA"/>
</dbReference>
<dbReference type="PANTHER" id="PTHR43205:SF7">
    <property type="entry name" value="PROSTAGLANDIN REDUCTASE 1"/>
    <property type="match status" value="1"/>
</dbReference>
<dbReference type="RefSeq" id="WP_341471163.1">
    <property type="nucleotide sequence ID" value="NZ_CP128400.1"/>
</dbReference>
<evidence type="ECO:0000259" key="2">
    <source>
        <dbReference type="SMART" id="SM00829"/>
    </source>
</evidence>
<keyword evidence="6" id="KW-1185">Reference proteome</keyword>
<dbReference type="SMART" id="SM00829">
    <property type="entry name" value="PKS_ER"/>
    <property type="match status" value="1"/>
</dbReference>
<dbReference type="Pfam" id="PF16884">
    <property type="entry name" value="ADH_N_2"/>
    <property type="match status" value="1"/>
</dbReference>
<dbReference type="SUPFAM" id="SSF51735">
    <property type="entry name" value="NAD(P)-binding Rossmann-fold domains"/>
    <property type="match status" value="1"/>
</dbReference>
<reference evidence="3 5" key="1">
    <citation type="submission" date="2020-06" db="EMBL/GenBank/DDBJ databases">
        <title>Anoxygenic phototrophic Chloroflexota member uses a Type I reaction center.</title>
        <authorList>
            <person name="Tsuji J.M."/>
            <person name="Shaw N.A."/>
            <person name="Nagashima S."/>
            <person name="Venkiteswaran J."/>
            <person name="Schiff S.L."/>
            <person name="Hanada S."/>
            <person name="Tank M."/>
            <person name="Neufeld J.D."/>
        </authorList>
    </citation>
    <scope>NUCLEOTIDE SEQUENCE [LARGE SCALE GENOMIC DNA]</scope>
    <source>
        <strain evidence="3">L227-S17</strain>
    </source>
</reference>
<evidence type="ECO:0000313" key="5">
    <source>
        <dbReference type="Proteomes" id="UP000521676"/>
    </source>
</evidence>
<dbReference type="Gene3D" id="3.40.50.720">
    <property type="entry name" value="NAD(P)-binding Rossmann-like Domain"/>
    <property type="match status" value="1"/>
</dbReference>
<reference evidence="4" key="2">
    <citation type="journal article" date="2024" name="Nature">
        <title>Anoxygenic phototroph of the Chloroflexota uses a type I reaction centre.</title>
        <authorList>
            <person name="Tsuji J.M."/>
            <person name="Shaw N.A."/>
            <person name="Nagashima S."/>
            <person name="Venkiteswaran J.J."/>
            <person name="Schiff S.L."/>
            <person name="Watanabe T."/>
            <person name="Fukui M."/>
            <person name="Hanada S."/>
            <person name="Tank M."/>
            <person name="Neufeld J.D."/>
        </authorList>
    </citation>
    <scope>NUCLEOTIDE SEQUENCE</scope>
    <source>
        <strain evidence="4">L227-S17</strain>
    </source>
</reference>
<organism evidence="3 5">
    <name type="scientific">Candidatus Chlorohelix allophototropha</name>
    <dbReference type="NCBI Taxonomy" id="3003348"/>
    <lineage>
        <taxon>Bacteria</taxon>
        <taxon>Bacillati</taxon>
        <taxon>Chloroflexota</taxon>
        <taxon>Chloroflexia</taxon>
        <taxon>Candidatus Chloroheliales</taxon>
        <taxon>Candidatus Chloroheliaceae</taxon>
        <taxon>Candidatus Chlorohelix</taxon>
    </lineage>
</organism>
<dbReference type="InterPro" id="IPR036291">
    <property type="entry name" value="NAD(P)-bd_dom_sf"/>
</dbReference>
<dbReference type="GO" id="GO:0016628">
    <property type="term" value="F:oxidoreductase activity, acting on the CH-CH group of donors, NAD or NADP as acceptor"/>
    <property type="evidence" value="ECO:0007669"/>
    <property type="project" value="InterPro"/>
</dbReference>
<feature type="domain" description="Enoyl reductase (ER)" evidence="2">
    <location>
        <begin position="21"/>
        <end position="331"/>
    </location>
</feature>
<dbReference type="InterPro" id="IPR020843">
    <property type="entry name" value="ER"/>
</dbReference>
<dbReference type="Proteomes" id="UP000521676">
    <property type="component" value="Unassembled WGS sequence"/>
</dbReference>
<dbReference type="PANTHER" id="PTHR43205">
    <property type="entry name" value="PROSTAGLANDIN REDUCTASE"/>
    <property type="match status" value="1"/>
</dbReference>